<sequence length="315" mass="35029">MEENRIDLKSLKEGTDLVLLLSKLGFEPIKRSGGELFYLSMLRDNDTSPSFCVNEKLGIWYDHGLAKGGTVVDFALAYWPGLDFRQAMEKLISHAGGSGLGPLAARPRQAELPMRHPSYLIRETRPIGTKAAISDFLSGRGILKVAPPYLREVYYSVKKEGEKRMELFAAGWQNGLGGWEVRSKNFKGCLGKKSMSFISGSGSSLAVFEGMMDFLSWKLDYPQATSSALILNSVAFLKPAILMAGDYHSVELYFDHDLSGRKASGEFLKSHSGAVDRSEIYRGYNDYNEMTQHSISPGKQSITQKENLPFKSKTR</sequence>
<keyword evidence="3" id="KW-1185">Reference proteome</keyword>
<name>A0A7G9QI06_9SPHI</name>
<dbReference type="Gene3D" id="3.90.580.10">
    <property type="entry name" value="Zinc finger, CHC2-type domain"/>
    <property type="match status" value="1"/>
</dbReference>
<reference evidence="2 3" key="1">
    <citation type="submission" date="2020-08" db="EMBL/GenBank/DDBJ databases">
        <title>Genome sequence of Pedobacter roseus KACC 11594T.</title>
        <authorList>
            <person name="Hyun D.-W."/>
            <person name="Bae J.-W."/>
        </authorList>
    </citation>
    <scope>NUCLEOTIDE SEQUENCE [LARGE SCALE GENOMIC DNA]</scope>
    <source>
        <strain evidence="2 3">KACC 11594</strain>
    </source>
</reference>
<dbReference type="EMBL" id="CP060723">
    <property type="protein sequence ID" value="QNN42981.1"/>
    <property type="molecule type" value="Genomic_DNA"/>
</dbReference>
<dbReference type="KEGG" id="proe:H9L23_02420"/>
<proteinExistence type="predicted"/>
<evidence type="ECO:0000313" key="2">
    <source>
        <dbReference type="EMBL" id="QNN42981.1"/>
    </source>
</evidence>
<evidence type="ECO:0000313" key="3">
    <source>
        <dbReference type="Proteomes" id="UP000515806"/>
    </source>
</evidence>
<protein>
    <submittedName>
        <fullName evidence="2">Toprim domain-containing protein</fullName>
    </submittedName>
</protein>
<dbReference type="AlphaFoldDB" id="A0A7G9QI06"/>
<feature type="compositionally biased region" description="Polar residues" evidence="1">
    <location>
        <begin position="292"/>
        <end position="306"/>
    </location>
</feature>
<dbReference type="RefSeq" id="WP_187593501.1">
    <property type="nucleotide sequence ID" value="NZ_CP060723.1"/>
</dbReference>
<evidence type="ECO:0000256" key="1">
    <source>
        <dbReference type="SAM" id="MobiDB-lite"/>
    </source>
</evidence>
<organism evidence="2 3">
    <name type="scientific">Pedobacter roseus</name>
    <dbReference type="NCBI Taxonomy" id="336820"/>
    <lineage>
        <taxon>Bacteria</taxon>
        <taxon>Pseudomonadati</taxon>
        <taxon>Bacteroidota</taxon>
        <taxon>Sphingobacteriia</taxon>
        <taxon>Sphingobacteriales</taxon>
        <taxon>Sphingobacteriaceae</taxon>
        <taxon>Pedobacter</taxon>
    </lineage>
</organism>
<dbReference type="SUPFAM" id="SSF57783">
    <property type="entry name" value="Zinc beta-ribbon"/>
    <property type="match status" value="1"/>
</dbReference>
<dbReference type="GO" id="GO:0008270">
    <property type="term" value="F:zinc ion binding"/>
    <property type="evidence" value="ECO:0007669"/>
    <property type="project" value="InterPro"/>
</dbReference>
<dbReference type="Proteomes" id="UP000515806">
    <property type="component" value="Chromosome"/>
</dbReference>
<dbReference type="Pfam" id="PF13155">
    <property type="entry name" value="Toprim_2"/>
    <property type="match status" value="1"/>
</dbReference>
<dbReference type="InterPro" id="IPR036977">
    <property type="entry name" value="DNA_primase_Znf_CHC2"/>
</dbReference>
<accession>A0A7G9QI06</accession>
<dbReference type="GO" id="GO:0006260">
    <property type="term" value="P:DNA replication"/>
    <property type="evidence" value="ECO:0007669"/>
    <property type="project" value="InterPro"/>
</dbReference>
<gene>
    <name evidence="2" type="ORF">H9L23_02420</name>
</gene>
<feature type="region of interest" description="Disordered" evidence="1">
    <location>
        <begin position="292"/>
        <end position="315"/>
    </location>
</feature>
<dbReference type="GO" id="GO:0003677">
    <property type="term" value="F:DNA binding"/>
    <property type="evidence" value="ECO:0007669"/>
    <property type="project" value="InterPro"/>
</dbReference>